<dbReference type="PANTHER" id="PTHR12534:SF0">
    <property type="entry name" value="SMALL RIBOSOMAL SUBUNIT PROTEIN US2M"/>
    <property type="match status" value="1"/>
</dbReference>
<evidence type="ECO:0000256" key="2">
    <source>
        <dbReference type="ARBA" id="ARBA00022980"/>
    </source>
</evidence>
<evidence type="ECO:0000256" key="5">
    <source>
        <dbReference type="HAMAP-Rule" id="MF_00291"/>
    </source>
</evidence>
<comment type="similarity">
    <text evidence="1 5">Belongs to the universal ribosomal protein uS2 family.</text>
</comment>
<gene>
    <name evidence="5" type="primary">rpsB</name>
    <name evidence="6" type="ORF">RsTaC01_0639</name>
</gene>
<dbReference type="Gene3D" id="1.10.287.610">
    <property type="entry name" value="Helix hairpin bin"/>
    <property type="match status" value="1"/>
</dbReference>
<dbReference type="Gene3D" id="3.40.50.10490">
    <property type="entry name" value="Glucose-6-phosphate isomerase like protein, domain 1"/>
    <property type="match status" value="1"/>
</dbReference>
<dbReference type="InterPro" id="IPR018130">
    <property type="entry name" value="Ribosomal_uS2_CS"/>
</dbReference>
<protein>
    <recommendedName>
        <fullName evidence="4 5">Small ribosomal subunit protein uS2</fullName>
    </recommendedName>
</protein>
<dbReference type="Pfam" id="PF00318">
    <property type="entry name" value="Ribosomal_S2"/>
    <property type="match status" value="1"/>
</dbReference>
<dbReference type="InterPro" id="IPR005706">
    <property type="entry name" value="Ribosomal_uS2_bac/mit/plastid"/>
</dbReference>
<dbReference type="EMBL" id="AP027925">
    <property type="protein sequence ID" value="BED92764.1"/>
    <property type="molecule type" value="Genomic_DNA"/>
</dbReference>
<organism evidence="6">
    <name type="scientific">Candidatus Paraimprobicoccus trichonymphae</name>
    <dbReference type="NCBI Taxonomy" id="3033793"/>
    <lineage>
        <taxon>Bacteria</taxon>
        <taxon>Bacillati</taxon>
        <taxon>Bacillota</taxon>
        <taxon>Clostridia</taxon>
        <taxon>Candidatus Paraimprobicoccus</taxon>
    </lineage>
</organism>
<proteinExistence type="inferred from homology"/>
<name>A0AA48HZW3_9FIRM</name>
<evidence type="ECO:0000313" key="6">
    <source>
        <dbReference type="EMBL" id="BED92764.1"/>
    </source>
</evidence>
<reference evidence="6" key="1">
    <citation type="journal article" date="2023" name="ISME J.">
        <title>Emergence of putative energy parasites within Clostridia revealed by genome analysis of a novel endosymbiotic clade.</title>
        <authorList>
            <person name="Takahashi K."/>
            <person name="Kuwahara H."/>
            <person name="Horikawa Y."/>
            <person name="Izawa K."/>
            <person name="Kato D."/>
            <person name="Inagaki T."/>
            <person name="Yuki M."/>
            <person name="Ohkuma M."/>
            <person name="Hongoh Y."/>
        </authorList>
    </citation>
    <scope>NUCLEOTIDE SEQUENCE</scope>
    <source>
        <strain evidence="6">RsTa-C01</strain>
    </source>
</reference>
<dbReference type="PROSITE" id="PS00962">
    <property type="entry name" value="RIBOSOMAL_S2_1"/>
    <property type="match status" value="1"/>
</dbReference>
<dbReference type="CDD" id="cd01425">
    <property type="entry name" value="RPS2"/>
    <property type="match status" value="1"/>
</dbReference>
<dbReference type="NCBIfam" id="TIGR01011">
    <property type="entry name" value="rpsB_bact"/>
    <property type="match status" value="1"/>
</dbReference>
<dbReference type="PRINTS" id="PR00395">
    <property type="entry name" value="RIBOSOMALS2"/>
</dbReference>
<evidence type="ECO:0000256" key="1">
    <source>
        <dbReference type="ARBA" id="ARBA00006242"/>
    </source>
</evidence>
<dbReference type="FunFam" id="1.10.287.610:FF:000001">
    <property type="entry name" value="30S ribosomal protein S2"/>
    <property type="match status" value="1"/>
</dbReference>
<dbReference type="GO" id="GO:0006412">
    <property type="term" value="P:translation"/>
    <property type="evidence" value="ECO:0007669"/>
    <property type="project" value="UniProtKB-UniRule"/>
</dbReference>
<evidence type="ECO:0000256" key="3">
    <source>
        <dbReference type="ARBA" id="ARBA00023274"/>
    </source>
</evidence>
<dbReference type="InterPro" id="IPR001865">
    <property type="entry name" value="Ribosomal_uS2"/>
</dbReference>
<evidence type="ECO:0000256" key="4">
    <source>
        <dbReference type="ARBA" id="ARBA00035256"/>
    </source>
</evidence>
<dbReference type="Proteomes" id="UP001335720">
    <property type="component" value="Chromosome"/>
</dbReference>
<keyword evidence="2 5" id="KW-0689">Ribosomal protein</keyword>
<dbReference type="AlphaFoldDB" id="A0AA48HZW3"/>
<sequence>MPIVSMKNLLETGVHFGHQTRRWDPRMSKYIFTQRNGIHIIDLQRTSRKLEEAYWFVKEVSKSKGSFLFVGTKKQAQESVKESAERSGAFFVNSRWLGGTLTNFLTIKQRIKRLEQLRTMEENGTFDLLPKKEVLKLKSEIERLERFIGGIKNMAKLPDAIFVVDTKKEQIACEEAKKLKIPIVGMVDTNCDPSIVDYVIPANDDAIRAVKLICDTIADAIIEGREAKPPAKRIIENQIPSSSSPRGLDKVLDYGRINQDKKLHNEEILN</sequence>
<dbReference type="SUPFAM" id="SSF52313">
    <property type="entry name" value="Ribosomal protein S2"/>
    <property type="match status" value="1"/>
</dbReference>
<dbReference type="HAMAP" id="MF_00291_B">
    <property type="entry name" value="Ribosomal_uS2_B"/>
    <property type="match status" value="1"/>
</dbReference>
<keyword evidence="3 5" id="KW-0687">Ribonucleoprotein</keyword>
<dbReference type="GO" id="GO:0022627">
    <property type="term" value="C:cytosolic small ribosomal subunit"/>
    <property type="evidence" value="ECO:0007669"/>
    <property type="project" value="TreeGrafter"/>
</dbReference>
<dbReference type="GO" id="GO:0003735">
    <property type="term" value="F:structural constituent of ribosome"/>
    <property type="evidence" value="ECO:0007669"/>
    <property type="project" value="InterPro"/>
</dbReference>
<dbReference type="KEGG" id="ptrh:RsTaC01_0639"/>
<dbReference type="PANTHER" id="PTHR12534">
    <property type="entry name" value="30S RIBOSOMAL PROTEIN S2 PROKARYOTIC AND ORGANELLAR"/>
    <property type="match status" value="1"/>
</dbReference>
<dbReference type="InterPro" id="IPR023591">
    <property type="entry name" value="Ribosomal_uS2_flav_dom_sf"/>
</dbReference>
<accession>A0AA48HZW3</accession>